<dbReference type="PANTHER" id="PTHR40082:SF1">
    <property type="entry name" value="BLR5956 PROTEIN"/>
    <property type="match status" value="1"/>
</dbReference>
<feature type="domain" description="Tetrapyrrole biosynthesis uroporphyrinogen III synthase" evidence="1">
    <location>
        <begin position="22"/>
        <end position="263"/>
    </location>
</feature>
<dbReference type="PANTHER" id="PTHR40082">
    <property type="entry name" value="BLR5956 PROTEIN"/>
    <property type="match status" value="1"/>
</dbReference>
<accession>A0A7K1LGE1</accession>
<evidence type="ECO:0000313" key="3">
    <source>
        <dbReference type="Proteomes" id="UP000462152"/>
    </source>
</evidence>
<dbReference type="OrthoDB" id="213853at2"/>
<dbReference type="Pfam" id="PF02602">
    <property type="entry name" value="HEM4"/>
    <property type="match status" value="1"/>
</dbReference>
<dbReference type="RefSeq" id="WP_129314247.1">
    <property type="nucleotide sequence ID" value="NZ_NOIQ01000001.1"/>
</dbReference>
<dbReference type="GO" id="GO:0004852">
    <property type="term" value="F:uroporphyrinogen-III synthase activity"/>
    <property type="evidence" value="ECO:0007669"/>
    <property type="project" value="InterPro"/>
</dbReference>
<organism evidence="2 3">
    <name type="scientific">Rothia koreensis</name>
    <dbReference type="NCBI Taxonomy" id="592378"/>
    <lineage>
        <taxon>Bacteria</taxon>
        <taxon>Bacillati</taxon>
        <taxon>Actinomycetota</taxon>
        <taxon>Actinomycetes</taxon>
        <taxon>Micrococcales</taxon>
        <taxon>Micrococcaceae</taxon>
        <taxon>Rothia</taxon>
    </lineage>
</organism>
<dbReference type="GO" id="GO:0006780">
    <property type="term" value="P:uroporphyrinogen III biosynthetic process"/>
    <property type="evidence" value="ECO:0007669"/>
    <property type="project" value="InterPro"/>
</dbReference>
<dbReference type="Gene3D" id="3.40.50.10090">
    <property type="match status" value="2"/>
</dbReference>
<dbReference type="SUPFAM" id="SSF69618">
    <property type="entry name" value="HemD-like"/>
    <property type="match status" value="1"/>
</dbReference>
<reference evidence="2 3" key="1">
    <citation type="submission" date="2019-12" db="EMBL/GenBank/DDBJ databases">
        <authorList>
            <person name="Li J."/>
            <person name="Shi Y."/>
            <person name="Xu G."/>
            <person name="Xiao D."/>
            <person name="Ran X."/>
        </authorList>
    </citation>
    <scope>NUCLEOTIDE SEQUENCE [LARGE SCALE GENOMIC DNA]</scope>
    <source>
        <strain evidence="2 3">JCM 15915</strain>
    </source>
</reference>
<dbReference type="Proteomes" id="UP000462152">
    <property type="component" value="Unassembled WGS sequence"/>
</dbReference>
<name>A0A7K1LGE1_9MICC</name>
<dbReference type="InterPro" id="IPR039793">
    <property type="entry name" value="UROS/Hem4"/>
</dbReference>
<protein>
    <submittedName>
        <fullName evidence="2">Uroporphyrinogen-III synthase</fullName>
    </submittedName>
</protein>
<evidence type="ECO:0000313" key="2">
    <source>
        <dbReference type="EMBL" id="MUN54170.1"/>
    </source>
</evidence>
<dbReference type="CDD" id="cd06578">
    <property type="entry name" value="HemD"/>
    <property type="match status" value="1"/>
</dbReference>
<keyword evidence="3" id="KW-1185">Reference proteome</keyword>
<dbReference type="AlphaFoldDB" id="A0A7K1LGE1"/>
<dbReference type="EMBL" id="WOGT01000001">
    <property type="protein sequence ID" value="MUN54170.1"/>
    <property type="molecule type" value="Genomic_DNA"/>
</dbReference>
<dbReference type="InterPro" id="IPR036108">
    <property type="entry name" value="4pyrrol_syn_uPrphyn_synt_sf"/>
</dbReference>
<gene>
    <name evidence="2" type="ORF">GMA10_02870</name>
</gene>
<comment type="caution">
    <text evidence="2">The sequence shown here is derived from an EMBL/GenBank/DDBJ whole genome shotgun (WGS) entry which is preliminary data.</text>
</comment>
<proteinExistence type="predicted"/>
<evidence type="ECO:0000259" key="1">
    <source>
        <dbReference type="Pfam" id="PF02602"/>
    </source>
</evidence>
<dbReference type="InterPro" id="IPR003754">
    <property type="entry name" value="4pyrrol_synth_uPrphyn_synth"/>
</dbReference>
<sequence length="283" mass="29956">MTSAPPKDQSVCIHVTAQRKADEIEAALVRNGLNVHHCPTITTTPVLEDQDLLEVTREIIRVHPDLLVVTTGVGFRGWMSAAESAGLKEELTRSLRGAMIVARGAKARGAVVGEGLETAWVSPEETAADVAEHLRGLDMAGRSVVVQHHGMGADGLDDVVRSLGGTVTSVVTYRYAPATNTTDIDRSIRESVTGRPVGVLFTSAGGAEAWLDRASTAEIDALTRLSAVGTTGLFAVGSVTAQPLVDAGLTPIIPHRFRLGTLLKKVIEWSEGFPGEHVQGEES</sequence>